<dbReference type="Proteomes" id="UP000266005">
    <property type="component" value="Unassembled WGS sequence"/>
</dbReference>
<name>A0A399S2Q5_9BACT</name>
<dbReference type="InterPro" id="IPR019904">
    <property type="entry name" value="Peroxiredoxin_OsmC"/>
</dbReference>
<evidence type="ECO:0000313" key="1">
    <source>
        <dbReference type="EMBL" id="RIJ36984.1"/>
    </source>
</evidence>
<proteinExistence type="predicted"/>
<protein>
    <submittedName>
        <fullName evidence="1">OsmC family peroxiredoxin</fullName>
    </submittedName>
</protein>
<keyword evidence="2" id="KW-1185">Reference proteome</keyword>
<dbReference type="Gene3D" id="3.30.300.20">
    <property type="match status" value="1"/>
</dbReference>
<dbReference type="GO" id="GO:0004601">
    <property type="term" value="F:peroxidase activity"/>
    <property type="evidence" value="ECO:0007669"/>
    <property type="project" value="InterPro"/>
</dbReference>
<evidence type="ECO:0000313" key="2">
    <source>
        <dbReference type="Proteomes" id="UP000266005"/>
    </source>
</evidence>
<comment type="caution">
    <text evidence="1">The sequence shown here is derived from an EMBL/GenBank/DDBJ whole genome shotgun (WGS) entry which is preliminary data.</text>
</comment>
<dbReference type="InterPro" id="IPR003718">
    <property type="entry name" value="OsmC/Ohr_fam"/>
</dbReference>
<dbReference type="GO" id="GO:0006979">
    <property type="term" value="P:response to oxidative stress"/>
    <property type="evidence" value="ECO:0007669"/>
    <property type="project" value="InterPro"/>
</dbReference>
<dbReference type="InterPro" id="IPR052707">
    <property type="entry name" value="OsmC_Ohr_Peroxiredoxin"/>
</dbReference>
<accession>A0A399S2Q5</accession>
<gene>
    <name evidence="1" type="ORF">D1627_14295</name>
</gene>
<dbReference type="PANTHER" id="PTHR42830">
    <property type="entry name" value="OSMOTICALLY INDUCIBLE FAMILY PROTEIN"/>
    <property type="match status" value="1"/>
</dbReference>
<reference evidence="2" key="1">
    <citation type="submission" date="2018-08" db="EMBL/GenBank/DDBJ databases">
        <title>Mucilaginibacter sp. MYSH2.</title>
        <authorList>
            <person name="Seo T."/>
        </authorList>
    </citation>
    <scope>NUCLEOTIDE SEQUENCE [LARGE SCALE GENOMIC DNA]</scope>
    <source>
        <strain evidence="2">KIRAN</strain>
    </source>
</reference>
<organism evidence="1 2">
    <name type="scientific">Pontibacter oryzae</name>
    <dbReference type="NCBI Taxonomy" id="2304593"/>
    <lineage>
        <taxon>Bacteria</taxon>
        <taxon>Pseudomonadati</taxon>
        <taxon>Bacteroidota</taxon>
        <taxon>Cytophagia</taxon>
        <taxon>Cytophagales</taxon>
        <taxon>Hymenobacteraceae</taxon>
        <taxon>Pontibacter</taxon>
    </lineage>
</organism>
<dbReference type="PANTHER" id="PTHR42830:SF1">
    <property type="entry name" value="OSMOTICALLY INDUCIBLE FAMILY PROTEIN"/>
    <property type="match status" value="1"/>
</dbReference>
<dbReference type="NCBIfam" id="TIGR03562">
    <property type="entry name" value="osmo_induc_OsmC"/>
    <property type="match status" value="1"/>
</dbReference>
<dbReference type="InterPro" id="IPR036102">
    <property type="entry name" value="OsmC/Ohrsf"/>
</dbReference>
<dbReference type="InterPro" id="IPR015946">
    <property type="entry name" value="KH_dom-like_a/b"/>
</dbReference>
<sequence>MVHKIDEALNYLAKTIVYTLKTKPNNKMQHTAQAHWEKGLTTGQGNVKTGNGTVDSGYSYSTRFEGRKNGTSPEELMAAALVGCYSMFLSMLLGQHNFVPDYIDAGSKVYLGQKDGNPFVEKIEMKIDACVPGITEQQFLELAEKAKKNCPISVALSGVPVIGLEATLVE</sequence>
<dbReference type="Pfam" id="PF02566">
    <property type="entry name" value="OsmC"/>
    <property type="match status" value="1"/>
</dbReference>
<dbReference type="AlphaFoldDB" id="A0A399S2Q5"/>
<dbReference type="SUPFAM" id="SSF82784">
    <property type="entry name" value="OsmC-like"/>
    <property type="match status" value="1"/>
</dbReference>
<dbReference type="EMBL" id="QWGE01000004">
    <property type="protein sequence ID" value="RIJ36984.1"/>
    <property type="molecule type" value="Genomic_DNA"/>
</dbReference>